<organism evidence="1 2">
    <name type="scientific">Coniella lustricola</name>
    <dbReference type="NCBI Taxonomy" id="2025994"/>
    <lineage>
        <taxon>Eukaryota</taxon>
        <taxon>Fungi</taxon>
        <taxon>Dikarya</taxon>
        <taxon>Ascomycota</taxon>
        <taxon>Pezizomycotina</taxon>
        <taxon>Sordariomycetes</taxon>
        <taxon>Sordariomycetidae</taxon>
        <taxon>Diaporthales</taxon>
        <taxon>Schizoparmaceae</taxon>
        <taxon>Coniella</taxon>
    </lineage>
</organism>
<proteinExistence type="predicted"/>
<dbReference type="InParanoid" id="A0A2T3AA76"/>
<evidence type="ECO:0000313" key="1">
    <source>
        <dbReference type="EMBL" id="PSR88579.1"/>
    </source>
</evidence>
<dbReference type="EMBL" id="KZ678427">
    <property type="protein sequence ID" value="PSR88579.1"/>
    <property type="molecule type" value="Genomic_DNA"/>
</dbReference>
<keyword evidence="2" id="KW-1185">Reference proteome</keyword>
<dbReference type="AlphaFoldDB" id="A0A2T3AA76"/>
<protein>
    <submittedName>
        <fullName evidence="1">Uncharacterized protein</fullName>
    </submittedName>
</protein>
<evidence type="ECO:0000313" key="2">
    <source>
        <dbReference type="Proteomes" id="UP000241462"/>
    </source>
</evidence>
<name>A0A2T3AA76_9PEZI</name>
<accession>A0A2T3AA76</accession>
<dbReference type="Proteomes" id="UP000241462">
    <property type="component" value="Unassembled WGS sequence"/>
</dbReference>
<gene>
    <name evidence="1" type="ORF">BD289DRAFT_432109</name>
</gene>
<reference evidence="1 2" key="1">
    <citation type="journal article" date="2018" name="Mycol. Prog.">
        <title>Coniella lustricola, a new species from submerged detritus.</title>
        <authorList>
            <person name="Raudabaugh D.B."/>
            <person name="Iturriaga T."/>
            <person name="Carver A."/>
            <person name="Mondo S."/>
            <person name="Pangilinan J."/>
            <person name="Lipzen A."/>
            <person name="He G."/>
            <person name="Amirebrahimi M."/>
            <person name="Grigoriev I.V."/>
            <person name="Miller A.N."/>
        </authorList>
    </citation>
    <scope>NUCLEOTIDE SEQUENCE [LARGE SCALE GENOMIC DNA]</scope>
    <source>
        <strain evidence="1 2">B22-T-1</strain>
    </source>
</reference>
<sequence>MSSFLQRRDRLKAPEVTKNEVMEKASFQFQLVWPSWPRRSSGLATCWASTFDNHHAVMARSTNAKEHETMEIALPDAPVKSSVKAAARLSQGSFQPATTTSSLDPYPRKGPAHIGVQCLGLQLFDVSHFGNYSPFGCTMLNDCIRCRTSCATATYRT</sequence>